<dbReference type="InterPro" id="IPR010666">
    <property type="entry name" value="Znf_GRF"/>
</dbReference>
<feature type="active site" evidence="10">
    <location>
        <position position="127"/>
    </location>
</feature>
<evidence type="ECO:0000256" key="10">
    <source>
        <dbReference type="PIRSR" id="PIRSR604808-1"/>
    </source>
</evidence>
<feature type="compositionally biased region" description="Basic and acidic residues" evidence="14">
    <location>
        <begin position="397"/>
        <end position="410"/>
    </location>
</feature>
<feature type="compositionally biased region" description="Low complexity" evidence="14">
    <location>
        <begin position="379"/>
        <end position="391"/>
    </location>
</feature>
<dbReference type="GO" id="GO:0016829">
    <property type="term" value="F:lyase activity"/>
    <property type="evidence" value="ECO:0007669"/>
    <property type="project" value="UniProtKB-KW"/>
</dbReference>
<dbReference type="GO" id="GO:0008311">
    <property type="term" value="F:double-stranded DNA 3'-5' DNA exonuclease activity"/>
    <property type="evidence" value="ECO:0007669"/>
    <property type="project" value="TreeGrafter"/>
</dbReference>
<feature type="domain" description="GRF-type" evidence="15">
    <location>
        <begin position="559"/>
        <end position="611"/>
    </location>
</feature>
<dbReference type="InterPro" id="IPR004808">
    <property type="entry name" value="AP_endonuc_1"/>
</dbReference>
<keyword evidence="5 13" id="KW-0863">Zinc-finger</keyword>
<keyword evidence="4 11" id="KW-0479">Metal-binding</keyword>
<dbReference type="AlphaFoldDB" id="N1JJ97"/>
<feature type="binding site" evidence="11">
    <location>
        <position position="168"/>
    </location>
    <ligand>
        <name>Mg(2+)</name>
        <dbReference type="ChEBI" id="CHEBI:18420"/>
        <label>1</label>
    </ligand>
</feature>
<dbReference type="InterPro" id="IPR020848">
    <property type="entry name" value="AP_endonuclease_F1_CS"/>
</dbReference>
<evidence type="ECO:0000313" key="16">
    <source>
        <dbReference type="EMBL" id="CCU82964.1"/>
    </source>
</evidence>
<dbReference type="Proteomes" id="UP000015441">
    <property type="component" value="Unassembled WGS sequence"/>
</dbReference>
<feature type="region of interest" description="Disordered" evidence="14">
    <location>
        <begin position="374"/>
        <end position="537"/>
    </location>
</feature>
<evidence type="ECO:0000256" key="4">
    <source>
        <dbReference type="ARBA" id="ARBA00022723"/>
    </source>
</evidence>
<feature type="binding site" evidence="11">
    <location>
        <position position="284"/>
    </location>
    <ligand>
        <name>Mg(2+)</name>
        <dbReference type="ChEBI" id="CHEBI:18420"/>
        <label>1</label>
    </ligand>
</feature>
<dbReference type="OrthoDB" id="391817at2759"/>
<keyword evidence="8 11" id="KW-0460">Magnesium</keyword>
<dbReference type="InterPro" id="IPR036691">
    <property type="entry name" value="Endo/exonu/phosph_ase_sf"/>
</dbReference>
<dbReference type="GO" id="GO:0006284">
    <property type="term" value="P:base-excision repair"/>
    <property type="evidence" value="ECO:0007669"/>
    <property type="project" value="TreeGrafter"/>
</dbReference>
<dbReference type="GO" id="GO:0008081">
    <property type="term" value="F:phosphoric diester hydrolase activity"/>
    <property type="evidence" value="ECO:0007669"/>
    <property type="project" value="TreeGrafter"/>
</dbReference>
<evidence type="ECO:0000256" key="14">
    <source>
        <dbReference type="SAM" id="MobiDB-lite"/>
    </source>
</evidence>
<feature type="site" description="Transition state stabilizer" evidence="12">
    <location>
        <position position="168"/>
    </location>
</feature>
<reference evidence="16 17" key="1">
    <citation type="journal article" date="2010" name="Science">
        <title>Genome expansion and gene loss in powdery mildew fungi reveal tradeoffs in extreme parasitism.</title>
        <authorList>
            <person name="Spanu P.D."/>
            <person name="Abbott J.C."/>
            <person name="Amselem J."/>
            <person name="Burgis T.A."/>
            <person name="Soanes D.M."/>
            <person name="Stueber K."/>
            <person name="Ver Loren van Themaat E."/>
            <person name="Brown J.K.M."/>
            <person name="Butcher S.A."/>
            <person name="Gurr S.J."/>
            <person name="Lebrun M.-H."/>
            <person name="Ridout C.J."/>
            <person name="Schulze-Lefert P."/>
            <person name="Talbot N.J."/>
            <person name="Ahmadinejad N."/>
            <person name="Ametz C."/>
            <person name="Barton G.R."/>
            <person name="Benjdia M."/>
            <person name="Bidzinski P."/>
            <person name="Bindschedler L.V."/>
            <person name="Both M."/>
            <person name="Brewer M.T."/>
            <person name="Cadle-Davidson L."/>
            <person name="Cadle-Davidson M.M."/>
            <person name="Collemare J."/>
            <person name="Cramer R."/>
            <person name="Frenkel O."/>
            <person name="Godfrey D."/>
            <person name="Harriman J."/>
            <person name="Hoede C."/>
            <person name="King B.C."/>
            <person name="Klages S."/>
            <person name="Kleemann J."/>
            <person name="Knoll D."/>
            <person name="Koti P.S."/>
            <person name="Kreplak J."/>
            <person name="Lopez-Ruiz F.J."/>
            <person name="Lu X."/>
            <person name="Maekawa T."/>
            <person name="Mahanil S."/>
            <person name="Micali C."/>
            <person name="Milgroom M.G."/>
            <person name="Montana G."/>
            <person name="Noir S."/>
            <person name="O'Connell R.J."/>
            <person name="Oberhaensli S."/>
            <person name="Parlange F."/>
            <person name="Pedersen C."/>
            <person name="Quesneville H."/>
            <person name="Reinhardt R."/>
            <person name="Rott M."/>
            <person name="Sacristan S."/>
            <person name="Schmidt S.M."/>
            <person name="Schoen M."/>
            <person name="Skamnioti P."/>
            <person name="Sommer H."/>
            <person name="Stephens A."/>
            <person name="Takahara H."/>
            <person name="Thordal-Christensen H."/>
            <person name="Vigouroux M."/>
            <person name="Wessling R."/>
            <person name="Wicker T."/>
            <person name="Panstruga R."/>
        </authorList>
    </citation>
    <scope>NUCLEOTIDE SEQUENCE [LARGE SCALE GENOMIC DNA]</scope>
    <source>
        <strain evidence="16">DH14</strain>
    </source>
</reference>
<evidence type="ECO:0000256" key="8">
    <source>
        <dbReference type="ARBA" id="ARBA00022842"/>
    </source>
</evidence>
<feature type="site" description="Interaction with DNA substrate" evidence="12">
    <location>
        <position position="285"/>
    </location>
</feature>
<dbReference type="PANTHER" id="PTHR22748">
    <property type="entry name" value="AP ENDONUCLEASE"/>
    <property type="match status" value="1"/>
</dbReference>
<feature type="binding site" evidence="11">
    <location>
        <position position="285"/>
    </location>
    <ligand>
        <name>Mg(2+)</name>
        <dbReference type="ChEBI" id="CHEBI:18420"/>
        <label>1</label>
    </ligand>
</feature>
<evidence type="ECO:0000256" key="3">
    <source>
        <dbReference type="ARBA" id="ARBA00013541"/>
    </source>
</evidence>
<name>N1JJ97_BLUG1</name>
<evidence type="ECO:0000259" key="15">
    <source>
        <dbReference type="PROSITE" id="PS51999"/>
    </source>
</evidence>
<comment type="similarity">
    <text evidence="2">Belongs to the DNA repair enzymes AP/ExoA family.</text>
</comment>
<keyword evidence="6" id="KW-0378">Hydrolase</keyword>
<dbReference type="GO" id="GO:0003677">
    <property type="term" value="F:DNA binding"/>
    <property type="evidence" value="ECO:0007669"/>
    <property type="project" value="InterPro"/>
</dbReference>
<dbReference type="PROSITE" id="PS51435">
    <property type="entry name" value="AP_NUCLEASE_F1_4"/>
    <property type="match status" value="1"/>
</dbReference>
<dbReference type="Pfam" id="PF03372">
    <property type="entry name" value="Exo_endo_phos"/>
    <property type="match status" value="1"/>
</dbReference>
<sequence length="615" mass="69016">MFDILEADIVVFQETKIQWKDIRDDMVLIPGWDVYFSLPKHKKGYSGVAIYTRTAVCSPIRAEEGITGVLTPHKSSISFRDQPPEVQIGGYPTPSQLSLCSLDAHTIDSEGRCIILEFPAFVLIGTYCPATRDESRDEFRHDFLTVLDIRVRNLIAGGKRVILTGDLNIIRGELDSAYVDELLVKKEDIDIEEFYSSPAGRLFNQLVVDGKVIGERDEGRKKPVMWDICRYFHPSRHGMYTCWDQKINARPGNFGSRIDYVLCSVGWNDWFCKSDIQEGLMGSDHCPVYAELKQMVKLDGSPTDIRDIMSKGMFKDGIRQREWSTNDLLPMSARVILELNRRRSIKDMFLNLSTAPSKKSNSCLDIEEVEESKSKVEVDSVSSSQEVASSKRPLLPLDDRHQDGNRRHDINTVNSTPNILITTAPASSSTKPLQRTGESSNFSVPSAKRAKYSTQKTASRKDEGRSQGNLRQYFTSKPLEQQARNQSQDIQITSSPTKTSASDTSHSKVSVSGPDLDAMNQGKDLQSSLEDAGEKESVDNDLAVESWSKLLTKRSPPLCDHDEPCISLVTKKPGLNCGKSFYICARPLGPSGKKEKNSSWRCGTFIWNSDWARKM</sequence>
<dbReference type="PROSITE" id="PS00728">
    <property type="entry name" value="AP_NUCLEASE_F1_3"/>
    <property type="match status" value="1"/>
</dbReference>
<protein>
    <recommendedName>
        <fullName evidence="3">DNA-(apurinic or apyrimidinic site) endonuclease 2</fullName>
    </recommendedName>
</protein>
<keyword evidence="16" id="KW-0456">Lyase</keyword>
<evidence type="ECO:0000256" key="6">
    <source>
        <dbReference type="ARBA" id="ARBA00022801"/>
    </source>
</evidence>
<dbReference type="InterPro" id="IPR005135">
    <property type="entry name" value="Endo/exonuclease/phosphatase"/>
</dbReference>
<dbReference type="GO" id="GO:0005634">
    <property type="term" value="C:nucleus"/>
    <property type="evidence" value="ECO:0007669"/>
    <property type="project" value="TreeGrafter"/>
</dbReference>
<dbReference type="FunFam" id="3.60.10.10:FF:000079">
    <property type="entry name" value="DNA-(apurinic or apyrimidinic site) lyase"/>
    <property type="match status" value="1"/>
</dbReference>
<organism evidence="16 17">
    <name type="scientific">Blumeria graminis f. sp. hordei (strain DH14)</name>
    <name type="common">Barley powdery mildew</name>
    <name type="synonym">Oidium monilioides f. sp. hordei</name>
    <dbReference type="NCBI Taxonomy" id="546991"/>
    <lineage>
        <taxon>Eukaryota</taxon>
        <taxon>Fungi</taxon>
        <taxon>Dikarya</taxon>
        <taxon>Ascomycota</taxon>
        <taxon>Pezizomycotina</taxon>
        <taxon>Leotiomycetes</taxon>
        <taxon>Erysiphales</taxon>
        <taxon>Erysiphaceae</taxon>
        <taxon>Blumeria</taxon>
        <taxon>Blumeria hordei</taxon>
    </lineage>
</organism>
<evidence type="ECO:0000313" key="17">
    <source>
        <dbReference type="Proteomes" id="UP000015441"/>
    </source>
</evidence>
<evidence type="ECO:0000256" key="11">
    <source>
        <dbReference type="PIRSR" id="PIRSR604808-2"/>
    </source>
</evidence>
<feature type="active site" description="Proton donor/acceptor" evidence="10">
    <location>
        <position position="166"/>
    </location>
</feature>
<evidence type="ECO:0000256" key="1">
    <source>
        <dbReference type="ARBA" id="ARBA00001936"/>
    </source>
</evidence>
<feature type="active site" description="Proton acceptor" evidence="10">
    <location>
        <position position="285"/>
    </location>
</feature>
<dbReference type="GO" id="GO:0008270">
    <property type="term" value="F:zinc ion binding"/>
    <property type="evidence" value="ECO:0007669"/>
    <property type="project" value="UniProtKB-KW"/>
</dbReference>
<accession>N1JJ97</accession>
<feature type="compositionally biased region" description="Polar residues" evidence="14">
    <location>
        <begin position="411"/>
        <end position="444"/>
    </location>
</feature>
<proteinExistence type="inferred from homology"/>
<keyword evidence="9" id="KW-0539">Nucleus</keyword>
<evidence type="ECO:0000256" key="2">
    <source>
        <dbReference type="ARBA" id="ARBA00007092"/>
    </source>
</evidence>
<evidence type="ECO:0000256" key="7">
    <source>
        <dbReference type="ARBA" id="ARBA00022833"/>
    </source>
</evidence>
<gene>
    <name evidence="16" type="ORF">BGHDH14_bgh05590</name>
</gene>
<keyword evidence="17" id="KW-1185">Reference proteome</keyword>
<dbReference type="InParanoid" id="N1JJ97"/>
<feature type="site" description="Important for catalytic activity" evidence="12">
    <location>
        <position position="259"/>
    </location>
</feature>
<dbReference type="CDD" id="cd09088">
    <property type="entry name" value="Ape2-like_AP-endo"/>
    <property type="match status" value="1"/>
</dbReference>
<comment type="cofactor">
    <cofactor evidence="1">
        <name>Mn(2+)</name>
        <dbReference type="ChEBI" id="CHEBI:29035"/>
    </cofactor>
</comment>
<evidence type="ECO:0000256" key="13">
    <source>
        <dbReference type="PROSITE-ProRule" id="PRU01343"/>
    </source>
</evidence>
<keyword evidence="7" id="KW-0862">Zinc</keyword>
<dbReference type="HOGENOM" id="CLU_010374_2_0_1"/>
<dbReference type="GO" id="GO:0003906">
    <property type="term" value="F:DNA-(apurinic or apyrimidinic site) endonuclease activity"/>
    <property type="evidence" value="ECO:0007669"/>
    <property type="project" value="TreeGrafter"/>
</dbReference>
<comment type="cofactor">
    <cofactor evidence="11">
        <name>Mg(2+)</name>
        <dbReference type="ChEBI" id="CHEBI:18420"/>
    </cofactor>
    <cofactor evidence="11">
        <name>Mn(2+)</name>
        <dbReference type="ChEBI" id="CHEBI:29035"/>
    </cofactor>
    <text evidence="11">Probably binds two magnesium or manganese ions per subunit.</text>
</comment>
<dbReference type="EMBL" id="CAUH01007297">
    <property type="protein sequence ID" value="CCU82964.1"/>
    <property type="molecule type" value="Genomic_DNA"/>
</dbReference>
<feature type="compositionally biased region" description="Polar residues" evidence="14">
    <location>
        <begin position="466"/>
        <end position="510"/>
    </location>
</feature>
<evidence type="ECO:0000256" key="5">
    <source>
        <dbReference type="ARBA" id="ARBA00022771"/>
    </source>
</evidence>
<feature type="binding site" evidence="11">
    <location>
        <position position="14"/>
    </location>
    <ligand>
        <name>Mg(2+)</name>
        <dbReference type="ChEBI" id="CHEBI:18420"/>
        <label>1</label>
    </ligand>
</feature>
<keyword evidence="11" id="KW-0464">Manganese</keyword>
<dbReference type="PANTHER" id="PTHR22748:SF4">
    <property type="entry name" value="DNA-(APURINIC OR APYRIMIDINIC SITE) ENDONUCLEASE 2"/>
    <property type="match status" value="1"/>
</dbReference>
<evidence type="ECO:0000256" key="12">
    <source>
        <dbReference type="PIRSR" id="PIRSR604808-3"/>
    </source>
</evidence>
<evidence type="ECO:0000256" key="9">
    <source>
        <dbReference type="ARBA" id="ARBA00023242"/>
    </source>
</evidence>
<dbReference type="eggNOG" id="KOG1294">
    <property type="taxonomic scope" value="Eukaryota"/>
</dbReference>
<dbReference type="PROSITE" id="PS51999">
    <property type="entry name" value="ZF_GRF"/>
    <property type="match status" value="1"/>
</dbReference>
<comment type="caution">
    <text evidence="16">The sequence shown here is derived from an EMBL/GenBank/DDBJ whole genome shotgun (WGS) entry which is preliminary data.</text>
</comment>
<dbReference type="Gene3D" id="3.60.10.10">
    <property type="entry name" value="Endonuclease/exonuclease/phosphatase"/>
    <property type="match status" value="1"/>
</dbReference>
<dbReference type="STRING" id="546991.N1JJ97"/>
<feature type="binding site" evidence="11">
    <location>
        <position position="166"/>
    </location>
    <ligand>
        <name>Mg(2+)</name>
        <dbReference type="ChEBI" id="CHEBI:18420"/>
        <label>1</label>
    </ligand>
</feature>
<dbReference type="SUPFAM" id="SSF56219">
    <property type="entry name" value="DNase I-like"/>
    <property type="match status" value="1"/>
</dbReference>